<reference evidence="1 2" key="1">
    <citation type="journal article" date="2020" name="Cell">
        <title>Large-Scale Comparative Analyses of Tick Genomes Elucidate Their Genetic Diversity and Vector Capacities.</title>
        <authorList>
            <consortium name="Tick Genome and Microbiome Consortium (TIGMIC)"/>
            <person name="Jia N."/>
            <person name="Wang J."/>
            <person name="Shi W."/>
            <person name="Du L."/>
            <person name="Sun Y."/>
            <person name="Zhan W."/>
            <person name="Jiang J.F."/>
            <person name="Wang Q."/>
            <person name="Zhang B."/>
            <person name="Ji P."/>
            <person name="Bell-Sakyi L."/>
            <person name="Cui X.M."/>
            <person name="Yuan T.T."/>
            <person name="Jiang B.G."/>
            <person name="Yang W.F."/>
            <person name="Lam T.T."/>
            <person name="Chang Q.C."/>
            <person name="Ding S.J."/>
            <person name="Wang X.J."/>
            <person name="Zhu J.G."/>
            <person name="Ruan X.D."/>
            <person name="Zhao L."/>
            <person name="Wei J.T."/>
            <person name="Ye R.Z."/>
            <person name="Que T.C."/>
            <person name="Du C.H."/>
            <person name="Zhou Y.H."/>
            <person name="Cheng J.X."/>
            <person name="Dai P.F."/>
            <person name="Guo W.B."/>
            <person name="Han X.H."/>
            <person name="Huang E.J."/>
            <person name="Li L.F."/>
            <person name="Wei W."/>
            <person name="Gao Y.C."/>
            <person name="Liu J.Z."/>
            <person name="Shao H.Z."/>
            <person name="Wang X."/>
            <person name="Wang C.C."/>
            <person name="Yang T.C."/>
            <person name="Huo Q.B."/>
            <person name="Li W."/>
            <person name="Chen H.Y."/>
            <person name="Chen S.E."/>
            <person name="Zhou L.G."/>
            <person name="Ni X.B."/>
            <person name="Tian J.H."/>
            <person name="Sheng Y."/>
            <person name="Liu T."/>
            <person name="Pan Y.S."/>
            <person name="Xia L.Y."/>
            <person name="Li J."/>
            <person name="Zhao F."/>
            <person name="Cao W.C."/>
        </authorList>
    </citation>
    <scope>NUCLEOTIDE SEQUENCE [LARGE SCALE GENOMIC DNA]</scope>
    <source>
        <strain evidence="1">Iper-2018</strain>
    </source>
</reference>
<dbReference type="EMBL" id="JABSTQ010010985">
    <property type="protein sequence ID" value="KAG0416158.1"/>
    <property type="molecule type" value="Genomic_DNA"/>
</dbReference>
<evidence type="ECO:0000313" key="1">
    <source>
        <dbReference type="EMBL" id="KAG0416158.1"/>
    </source>
</evidence>
<comment type="caution">
    <text evidence="1">The sequence shown here is derived from an EMBL/GenBank/DDBJ whole genome shotgun (WGS) entry which is preliminary data.</text>
</comment>
<protein>
    <submittedName>
        <fullName evidence="1">Uncharacterized protein</fullName>
    </submittedName>
</protein>
<sequence length="617" mass="68748">LSYQVCFSSSSGALQRSNTRGGSFCKCCFSVVHLGSTLRLLTALASEATLLEQLSSRLPNGYGALSPILRMAIDHEGNSLQRAHFAVTLFSLLLKDMCGKNMLVAQNEMIVAVVKRIAGTLAAFQEKPLAEVHCASEMHLVSLDLFTTLLGSEVYGESIVKQCITADHVTALLKPYLLQNPQEATSAQARQWVQVVTAALGLLVDLTDKITGVRESLNSLFEEPNVARYLSLAMGSTIEKTVLVAFKLACFGHSIPNFKSDEFLKSLVSENQSRCQPQSPAGFVPAPGLCRPVLNGQAPNGWRNSGAGRRRSVERSIDEITRKLEQSFEMGDLKHSEILAIYENKIAALKAKEEELLHLLTTKNAALQQSDRLVSQYTCSQARREAEMEQMRSLLRDSERRLEEAQERMDSVSKDKQATSAQLKETRGQVKSLESHIRKLEATNDALEVKAKRLKVVLKSLEVLQQDNKSQSEMLTMLQRHSDSMKQKNDSLSKQIDDIEAEKEEMQKLIKENKAKLKDQAKCMHMLQTKLDEKSALAKSLASEKNSLQDANSLLQRDKSNLEHELQALESQCQKNESALQAKAALVEKLRSQLDKHRQMQEMIRSISAPTYDTSDE</sequence>
<accession>A0AC60P9J1</accession>
<organism evidence="1 2">
    <name type="scientific">Ixodes persulcatus</name>
    <name type="common">Taiga tick</name>
    <dbReference type="NCBI Taxonomy" id="34615"/>
    <lineage>
        <taxon>Eukaryota</taxon>
        <taxon>Metazoa</taxon>
        <taxon>Ecdysozoa</taxon>
        <taxon>Arthropoda</taxon>
        <taxon>Chelicerata</taxon>
        <taxon>Arachnida</taxon>
        <taxon>Acari</taxon>
        <taxon>Parasitiformes</taxon>
        <taxon>Ixodida</taxon>
        <taxon>Ixodoidea</taxon>
        <taxon>Ixodidae</taxon>
        <taxon>Ixodinae</taxon>
        <taxon>Ixodes</taxon>
    </lineage>
</organism>
<feature type="non-terminal residue" evidence="1">
    <location>
        <position position="1"/>
    </location>
</feature>
<dbReference type="Proteomes" id="UP000805193">
    <property type="component" value="Unassembled WGS sequence"/>
</dbReference>
<gene>
    <name evidence="1" type="ORF">HPB47_006668</name>
</gene>
<proteinExistence type="predicted"/>
<keyword evidence="2" id="KW-1185">Reference proteome</keyword>
<name>A0AC60P9J1_IXOPE</name>
<evidence type="ECO:0000313" key="2">
    <source>
        <dbReference type="Proteomes" id="UP000805193"/>
    </source>
</evidence>